<evidence type="ECO:0000313" key="3">
    <source>
        <dbReference type="Proteomes" id="UP000504636"/>
    </source>
</evidence>
<accession>A0A6A6Z156</accession>
<dbReference type="AlphaFoldDB" id="A0A6A6Z156"/>
<reference evidence="4" key="3">
    <citation type="submission" date="2025-04" db="UniProtKB">
        <authorList>
            <consortium name="RefSeq"/>
        </authorList>
    </citation>
    <scope>IDENTIFICATION</scope>
    <source>
        <strain evidence="4">CBS 304.34</strain>
    </source>
</reference>
<gene>
    <name evidence="2 4" type="ORF">BDZ99DRAFT_227044</name>
</gene>
<dbReference type="OrthoDB" id="10415867at2759"/>
<evidence type="ECO:0000313" key="2">
    <source>
        <dbReference type="EMBL" id="KAF2813895.1"/>
    </source>
</evidence>
<protein>
    <submittedName>
        <fullName evidence="2 4">Uncharacterized protein</fullName>
    </submittedName>
</protein>
<dbReference type="Proteomes" id="UP000504636">
    <property type="component" value="Unplaced"/>
</dbReference>
<proteinExistence type="predicted"/>
<feature type="compositionally biased region" description="Basic and acidic residues" evidence="1">
    <location>
        <begin position="159"/>
        <end position="171"/>
    </location>
</feature>
<evidence type="ECO:0000256" key="1">
    <source>
        <dbReference type="SAM" id="MobiDB-lite"/>
    </source>
</evidence>
<sequence>MHYTALVSTKRILHHSIQLQPQSLCTPSALQTMTPVATSFIVSRELNESVAMSFVVPNVKGSPSAWSDTITTTIFGVAALITASISIWQAHRYLHGVAQMKQAQSKELEKATQMDDNSYRQPGLSRSKTIASTISGETVRTTLDEFYGLEAQSPSRGPVEYESRKSEKGKTPESPIEEPSSARVRLGPLLQPFFNHNGSPSGRPDDVATVLAKFCELFFHMTEVVNPPATQVDSREDFNKIALQDV</sequence>
<keyword evidence="3" id="KW-1185">Reference proteome</keyword>
<reference evidence="2 4" key="1">
    <citation type="journal article" date="2020" name="Stud. Mycol.">
        <title>101 Dothideomycetes genomes: a test case for predicting lifestyles and emergence of pathogens.</title>
        <authorList>
            <person name="Haridas S."/>
            <person name="Albert R."/>
            <person name="Binder M."/>
            <person name="Bloem J."/>
            <person name="Labutti K."/>
            <person name="Salamov A."/>
            <person name="Andreopoulos B."/>
            <person name="Baker S."/>
            <person name="Barry K."/>
            <person name="Bills G."/>
            <person name="Bluhm B."/>
            <person name="Cannon C."/>
            <person name="Castanera R."/>
            <person name="Culley D."/>
            <person name="Daum C."/>
            <person name="Ezra D."/>
            <person name="Gonzalez J."/>
            <person name="Henrissat B."/>
            <person name="Kuo A."/>
            <person name="Liang C."/>
            <person name="Lipzen A."/>
            <person name="Lutzoni F."/>
            <person name="Magnuson J."/>
            <person name="Mondo S."/>
            <person name="Nolan M."/>
            <person name="Ohm R."/>
            <person name="Pangilinan J."/>
            <person name="Park H.-J."/>
            <person name="Ramirez L."/>
            <person name="Alfaro M."/>
            <person name="Sun H."/>
            <person name="Tritt A."/>
            <person name="Yoshinaga Y."/>
            <person name="Zwiers L.-H."/>
            <person name="Turgeon B."/>
            <person name="Goodwin S."/>
            <person name="Spatafora J."/>
            <person name="Crous P."/>
            <person name="Grigoriev I."/>
        </authorList>
    </citation>
    <scope>NUCLEOTIDE SEQUENCE</scope>
    <source>
        <strain evidence="2 4">CBS 304.34</strain>
    </source>
</reference>
<dbReference type="GeneID" id="54454376"/>
<evidence type="ECO:0000313" key="4">
    <source>
        <dbReference type="RefSeq" id="XP_033580859.1"/>
    </source>
</evidence>
<reference evidence="4" key="2">
    <citation type="submission" date="2020-04" db="EMBL/GenBank/DDBJ databases">
        <authorList>
            <consortium name="NCBI Genome Project"/>
        </authorList>
    </citation>
    <scope>NUCLEOTIDE SEQUENCE</scope>
    <source>
        <strain evidence="4">CBS 304.34</strain>
    </source>
</reference>
<feature type="region of interest" description="Disordered" evidence="1">
    <location>
        <begin position="152"/>
        <end position="182"/>
    </location>
</feature>
<dbReference type="RefSeq" id="XP_033580859.1">
    <property type="nucleotide sequence ID" value="XM_033713483.1"/>
</dbReference>
<name>A0A6A6Z156_9PEZI</name>
<organism evidence="2">
    <name type="scientific">Mytilinidion resinicola</name>
    <dbReference type="NCBI Taxonomy" id="574789"/>
    <lineage>
        <taxon>Eukaryota</taxon>
        <taxon>Fungi</taxon>
        <taxon>Dikarya</taxon>
        <taxon>Ascomycota</taxon>
        <taxon>Pezizomycotina</taxon>
        <taxon>Dothideomycetes</taxon>
        <taxon>Pleosporomycetidae</taxon>
        <taxon>Mytilinidiales</taxon>
        <taxon>Mytilinidiaceae</taxon>
        <taxon>Mytilinidion</taxon>
    </lineage>
</organism>
<dbReference type="EMBL" id="MU003695">
    <property type="protein sequence ID" value="KAF2813895.1"/>
    <property type="molecule type" value="Genomic_DNA"/>
</dbReference>